<reference evidence="1 2" key="1">
    <citation type="submission" date="2019-10" db="EMBL/GenBank/DDBJ databases">
        <title>Alkaliphilus serpentinus sp. nov. and Alkaliphilus pronyensis sp. nov., two novel anaerobic alkaliphilic species isolated from the serpentinized-hosted hydrothermal field of the Prony Bay (New Caledonia).</title>
        <authorList>
            <person name="Postec A."/>
        </authorList>
    </citation>
    <scope>NUCLEOTIDE SEQUENCE [LARGE SCALE GENOMIC DNA]</scope>
    <source>
        <strain evidence="1 2">LacV</strain>
    </source>
</reference>
<keyword evidence="2" id="KW-1185">Reference proteome</keyword>
<dbReference type="PANTHER" id="PTHR39185:SF1">
    <property type="entry name" value="SWARMING MOTILITY PROTEIN SWRD"/>
    <property type="match status" value="1"/>
</dbReference>
<gene>
    <name evidence="1" type="ORF">F8154_05000</name>
</gene>
<name>A0A6I0F1P4_9FIRM</name>
<dbReference type="Pfam" id="PF06289">
    <property type="entry name" value="FlbD"/>
    <property type="match status" value="1"/>
</dbReference>
<comment type="caution">
    <text evidence="1">The sequence shown here is derived from an EMBL/GenBank/DDBJ whole genome shotgun (WGS) entry which is preliminary data.</text>
</comment>
<organism evidence="1 2">
    <name type="scientific">Alkaliphilus pronyensis</name>
    <dbReference type="NCBI Taxonomy" id="1482732"/>
    <lineage>
        <taxon>Bacteria</taxon>
        <taxon>Bacillati</taxon>
        <taxon>Bacillota</taxon>
        <taxon>Clostridia</taxon>
        <taxon>Peptostreptococcales</taxon>
        <taxon>Natronincolaceae</taxon>
        <taxon>Alkaliphilus</taxon>
    </lineage>
</organism>
<evidence type="ECO:0000313" key="1">
    <source>
        <dbReference type="EMBL" id="KAB3535877.1"/>
    </source>
</evidence>
<accession>A0A6I0F1P4</accession>
<dbReference type="EMBL" id="WBZC01000014">
    <property type="protein sequence ID" value="KAB3535877.1"/>
    <property type="molecule type" value="Genomic_DNA"/>
</dbReference>
<dbReference type="PANTHER" id="PTHR39185">
    <property type="entry name" value="SWARMING MOTILITY PROTEIN SWRD"/>
    <property type="match status" value="1"/>
</dbReference>
<keyword evidence="1" id="KW-0966">Cell projection</keyword>
<proteinExistence type="predicted"/>
<dbReference type="RefSeq" id="WP_151860504.1">
    <property type="nucleotide sequence ID" value="NZ_WBZC01000014.1"/>
</dbReference>
<dbReference type="AlphaFoldDB" id="A0A6I0F1P4"/>
<evidence type="ECO:0000313" key="2">
    <source>
        <dbReference type="Proteomes" id="UP000432715"/>
    </source>
</evidence>
<dbReference type="Proteomes" id="UP000432715">
    <property type="component" value="Unassembled WGS sequence"/>
</dbReference>
<keyword evidence="1" id="KW-0282">Flagellum</keyword>
<dbReference type="OrthoDB" id="9799862at2"/>
<protein>
    <submittedName>
        <fullName evidence="1">Flagellar FlbD family protein</fullName>
    </submittedName>
</protein>
<dbReference type="InterPro" id="IPR009384">
    <property type="entry name" value="SwrD-like"/>
</dbReference>
<sequence length="68" mass="7800">MIKLKRLNQSATIVINAELIEMIEETPDTIIKLTNGTKLVVQNSLDEVIELVIEYKQRIHLGIQKNIE</sequence>
<keyword evidence="1" id="KW-0969">Cilium</keyword>